<feature type="binding site" evidence="10">
    <location>
        <position position="487"/>
    </location>
    <ligand>
        <name>substrate</name>
    </ligand>
</feature>
<keyword evidence="5" id="KW-0378">Hydrolase</keyword>
<accession>A0A4Z1P470</accession>
<gene>
    <name evidence="13" type="ORF">E6O75_ATG03259</name>
</gene>
<evidence type="ECO:0000256" key="5">
    <source>
        <dbReference type="ARBA" id="ARBA00022801"/>
    </source>
</evidence>
<dbReference type="PANTHER" id="PTHR12415:SF0">
    <property type="entry name" value="TYROSYL-DNA PHOSPHODIESTERASE 1"/>
    <property type="match status" value="1"/>
</dbReference>
<dbReference type="Pfam" id="PF06087">
    <property type="entry name" value="Tyr-DNA_phospho"/>
    <property type="match status" value="1"/>
</dbReference>
<comment type="caution">
    <text evidence="13">The sequence shown here is derived from an EMBL/GenBank/DDBJ whole genome shotgun (WGS) entry which is preliminary data.</text>
</comment>
<feature type="binding site" evidence="10">
    <location>
        <position position="213"/>
    </location>
    <ligand>
        <name>substrate</name>
    </ligand>
</feature>
<feature type="compositionally biased region" description="Basic and acidic residues" evidence="12">
    <location>
        <begin position="575"/>
        <end position="585"/>
    </location>
</feature>
<protein>
    <submittedName>
        <fullName evidence="13">Tyrosyl-DNA phosphodiesterase 1</fullName>
    </submittedName>
</protein>
<comment type="subcellular location">
    <subcellularLocation>
        <location evidence="1">Nucleus</location>
    </subcellularLocation>
</comment>
<feature type="compositionally biased region" description="Basic and acidic residues" evidence="12">
    <location>
        <begin position="44"/>
        <end position="69"/>
    </location>
</feature>
<evidence type="ECO:0000256" key="9">
    <source>
        <dbReference type="PIRSR" id="PIRSR610347-1"/>
    </source>
</evidence>
<dbReference type="AlphaFoldDB" id="A0A4Z1P470"/>
<feature type="region of interest" description="Disordered" evidence="12">
    <location>
        <begin position="1"/>
        <end position="106"/>
    </location>
</feature>
<evidence type="ECO:0000256" key="10">
    <source>
        <dbReference type="PIRSR" id="PIRSR610347-2"/>
    </source>
</evidence>
<evidence type="ECO:0000313" key="13">
    <source>
        <dbReference type="EMBL" id="TID23623.1"/>
    </source>
</evidence>
<dbReference type="Proteomes" id="UP000298493">
    <property type="component" value="Unassembled WGS sequence"/>
</dbReference>
<comment type="similarity">
    <text evidence="2">Belongs to the tyrosyl-DNA phosphodiesterase family.</text>
</comment>
<dbReference type="PANTHER" id="PTHR12415">
    <property type="entry name" value="TYROSYL-DNA PHOSPHODIESTERASE 1"/>
    <property type="match status" value="1"/>
</dbReference>
<feature type="region of interest" description="Disordered" evidence="12">
    <location>
        <begin position="554"/>
        <end position="585"/>
    </location>
</feature>
<keyword evidence="3" id="KW-0540">Nuclease</keyword>
<feature type="active site" description="Proton donor/acceptor" evidence="9">
    <location>
        <position position="485"/>
    </location>
</feature>
<evidence type="ECO:0000256" key="12">
    <source>
        <dbReference type="SAM" id="MobiDB-lite"/>
    </source>
</evidence>
<dbReference type="STRING" id="86259.A0A4Z1P470"/>
<dbReference type="GO" id="GO:0003697">
    <property type="term" value="F:single-stranded DNA binding"/>
    <property type="evidence" value="ECO:0007669"/>
    <property type="project" value="TreeGrafter"/>
</dbReference>
<evidence type="ECO:0000256" key="6">
    <source>
        <dbReference type="ARBA" id="ARBA00022839"/>
    </source>
</evidence>
<sequence>MADQGPGKRRKLNDAAGSQAVRHIPSLDRDISPPASTKRASAPLEDRHDNSIERSRPATRIRQDRKDTTIDEDTESNSGHDENYASKHDAMGRGKVTSKSKQSPVRILPSPIQLTRIQNLPSSHNVDTVSLRDLIGDPMIKECWQFNYLLDLDFIMNNLDPDVKELVHVKIVHGSWKREDAQRSRLEESAKRYPNAQIICAHMPEAFGTHHTKMMVLFRHDDTAQIVIHTANMISQDWTNLTQAVWRSPVLLLLADAPSAWGTSSTSGPIGSGTRFKYDFLRYLRGYGRRTESLVNQIRMYDFSTIKAALISSMPRKDKVAEAQSARQTSWGWPGLKEILSTIPCNDEDNGKQSGIVAQVSSIATLTEKWINNFTEVLSTKRCEALNSFFGANCKKANFQVIFPTAEEVRQSIDGYASGASIHMKIQSAAQQKQLAIMKPMFCHWMGDAMEHQESRTKGRVLGAADNRETIVPKRQALRGPAAPHIKTYIRFATAEKYSIQWAMVTSANLSQQAWGALPDKEGAVRICSYELGVVVWPDLFREDEDEEVRMVPTFGKDTPDLDQDMESNQDCGNDDAKGTQESSEKVVGFRMPYDLPLIPYGRDDLPWCATSSYNAPDAFGRGWGGFEPR</sequence>
<organism evidence="13 14">
    <name type="scientific">Venturia nashicola</name>
    <dbReference type="NCBI Taxonomy" id="86259"/>
    <lineage>
        <taxon>Eukaryota</taxon>
        <taxon>Fungi</taxon>
        <taxon>Dikarya</taxon>
        <taxon>Ascomycota</taxon>
        <taxon>Pezizomycotina</taxon>
        <taxon>Dothideomycetes</taxon>
        <taxon>Pleosporomycetidae</taxon>
        <taxon>Venturiales</taxon>
        <taxon>Venturiaceae</taxon>
        <taxon>Venturia</taxon>
    </lineage>
</organism>
<evidence type="ECO:0000256" key="7">
    <source>
        <dbReference type="ARBA" id="ARBA00023204"/>
    </source>
</evidence>
<dbReference type="GO" id="GO:0017005">
    <property type="term" value="F:3'-tyrosyl-DNA phosphodiesterase activity"/>
    <property type="evidence" value="ECO:0007669"/>
    <property type="project" value="TreeGrafter"/>
</dbReference>
<keyword evidence="4" id="KW-0227">DNA damage</keyword>
<dbReference type="CDD" id="cd09194">
    <property type="entry name" value="PLDc_yTdp1_1"/>
    <property type="match status" value="1"/>
</dbReference>
<evidence type="ECO:0000256" key="11">
    <source>
        <dbReference type="PIRSR" id="PIRSR610347-3"/>
    </source>
</evidence>
<evidence type="ECO:0000256" key="1">
    <source>
        <dbReference type="ARBA" id="ARBA00004123"/>
    </source>
</evidence>
<keyword evidence="7" id="KW-0234">DNA repair</keyword>
<dbReference type="CDD" id="cd09123">
    <property type="entry name" value="PLDc_Tdp1_2"/>
    <property type="match status" value="1"/>
</dbReference>
<evidence type="ECO:0000256" key="3">
    <source>
        <dbReference type="ARBA" id="ARBA00022722"/>
    </source>
</evidence>
<dbReference type="InterPro" id="IPR010347">
    <property type="entry name" value="Tdp1"/>
</dbReference>
<reference evidence="13 14" key="1">
    <citation type="submission" date="2019-04" db="EMBL/GenBank/DDBJ databases">
        <title>High contiguity whole genome sequence and gene annotation resource for two Venturia nashicola isolates.</title>
        <authorList>
            <person name="Prokchorchik M."/>
            <person name="Won K."/>
            <person name="Lee Y."/>
            <person name="Choi E.D."/>
            <person name="Segonzac C."/>
            <person name="Sohn K.H."/>
        </authorList>
    </citation>
    <scope>NUCLEOTIDE SEQUENCE [LARGE SCALE GENOMIC DNA]</scope>
    <source>
        <strain evidence="13 14">PRI2</strain>
    </source>
</reference>
<feature type="site" description="Interaction with DNA" evidence="11">
    <location>
        <position position="511"/>
    </location>
</feature>
<evidence type="ECO:0000256" key="8">
    <source>
        <dbReference type="ARBA" id="ARBA00023242"/>
    </source>
</evidence>
<dbReference type="EMBL" id="SNSC02000006">
    <property type="protein sequence ID" value="TID23623.1"/>
    <property type="molecule type" value="Genomic_DNA"/>
</dbReference>
<feature type="active site" description="Nucleophile" evidence="9">
    <location>
        <position position="211"/>
    </location>
</feature>
<evidence type="ECO:0000256" key="2">
    <source>
        <dbReference type="ARBA" id="ARBA00010205"/>
    </source>
</evidence>
<dbReference type="GO" id="GO:0003690">
    <property type="term" value="F:double-stranded DNA binding"/>
    <property type="evidence" value="ECO:0007669"/>
    <property type="project" value="TreeGrafter"/>
</dbReference>
<evidence type="ECO:0000313" key="14">
    <source>
        <dbReference type="Proteomes" id="UP000298493"/>
    </source>
</evidence>
<keyword evidence="14" id="KW-1185">Reference proteome</keyword>
<dbReference type="GO" id="GO:0004527">
    <property type="term" value="F:exonuclease activity"/>
    <property type="evidence" value="ECO:0007669"/>
    <property type="project" value="UniProtKB-KW"/>
</dbReference>
<proteinExistence type="inferred from homology"/>
<dbReference type="GO" id="GO:0006281">
    <property type="term" value="P:DNA repair"/>
    <property type="evidence" value="ECO:0007669"/>
    <property type="project" value="UniProtKB-KW"/>
</dbReference>
<name>A0A4Z1P470_9PEZI</name>
<dbReference type="GO" id="GO:0005634">
    <property type="term" value="C:nucleus"/>
    <property type="evidence" value="ECO:0007669"/>
    <property type="project" value="UniProtKB-SubCell"/>
</dbReference>
<dbReference type="FunFam" id="3.30.870.10:FF:000038">
    <property type="entry name" value="Probable tyrosyl-DNA phosphodiesterase"/>
    <property type="match status" value="1"/>
</dbReference>
<dbReference type="Gene3D" id="3.30.870.10">
    <property type="entry name" value="Endonuclease Chain A"/>
    <property type="match status" value="2"/>
</dbReference>
<feature type="compositionally biased region" description="Basic and acidic residues" evidence="12">
    <location>
        <begin position="78"/>
        <end position="92"/>
    </location>
</feature>
<keyword evidence="8" id="KW-0539">Nucleus</keyword>
<dbReference type="SUPFAM" id="SSF56024">
    <property type="entry name" value="Phospholipase D/nuclease"/>
    <property type="match status" value="2"/>
</dbReference>
<keyword evidence="6" id="KW-0269">Exonuclease</keyword>
<evidence type="ECO:0000256" key="4">
    <source>
        <dbReference type="ARBA" id="ARBA00022763"/>
    </source>
</evidence>